<dbReference type="EMBL" id="CP055156">
    <property type="protein sequence ID" value="QNF34279.1"/>
    <property type="molecule type" value="Genomic_DNA"/>
</dbReference>
<dbReference type="AlphaFoldDB" id="A0A7G7GAU5"/>
<keyword evidence="1" id="KW-0732">Signal</keyword>
<evidence type="ECO:0000313" key="4">
    <source>
        <dbReference type="Proteomes" id="UP000515237"/>
    </source>
</evidence>
<accession>A0A7G7GAU5</accession>
<evidence type="ECO:0000313" key="3">
    <source>
        <dbReference type="EMBL" id="QNF34279.1"/>
    </source>
</evidence>
<protein>
    <submittedName>
        <fullName evidence="3">Heavy-metal-associated domain-containing protein</fullName>
    </submittedName>
</protein>
<proteinExistence type="predicted"/>
<dbReference type="CDD" id="cd00371">
    <property type="entry name" value="HMA"/>
    <property type="match status" value="1"/>
</dbReference>
<dbReference type="PROSITE" id="PS50846">
    <property type="entry name" value="HMA_2"/>
    <property type="match status" value="1"/>
</dbReference>
<dbReference type="InterPro" id="IPR006121">
    <property type="entry name" value="HMA_dom"/>
</dbReference>
<dbReference type="RefSeq" id="WP_185270760.1">
    <property type="nucleotide sequence ID" value="NZ_CP055156.1"/>
</dbReference>
<feature type="signal peptide" evidence="1">
    <location>
        <begin position="1"/>
        <end position="22"/>
    </location>
</feature>
<keyword evidence="4" id="KW-1185">Reference proteome</keyword>
<dbReference type="Pfam" id="PF00403">
    <property type="entry name" value="HMA"/>
    <property type="match status" value="1"/>
</dbReference>
<evidence type="ECO:0000259" key="2">
    <source>
        <dbReference type="PROSITE" id="PS50846"/>
    </source>
</evidence>
<gene>
    <name evidence="3" type="ORF">HUW51_16690</name>
</gene>
<dbReference type="Gene3D" id="3.30.70.100">
    <property type="match status" value="1"/>
</dbReference>
<organism evidence="3 4">
    <name type="scientific">Adhaeribacter swui</name>
    <dbReference type="NCBI Taxonomy" id="2086471"/>
    <lineage>
        <taxon>Bacteria</taxon>
        <taxon>Pseudomonadati</taxon>
        <taxon>Bacteroidota</taxon>
        <taxon>Cytophagia</taxon>
        <taxon>Cytophagales</taxon>
        <taxon>Hymenobacteraceae</taxon>
        <taxon>Adhaeribacter</taxon>
    </lineage>
</organism>
<dbReference type="KEGG" id="aswu:HUW51_16690"/>
<sequence length="118" mass="13075">MKTIKSILTIVALLGFTFSGQAQDKNPEEIKIKTSSVCNMCKKTIEKSMAYEKGVKSAILDVDSQVLTVAFFPSKTNPDKLRKAVTLTGYDADQVPANERAYNKLEDCCKKDKGIHKN</sequence>
<reference evidence="3 4" key="1">
    <citation type="journal article" date="2018" name="Int. J. Syst. Evol. Microbiol.">
        <title>Adhaeribacter swui sp. nov., isolated from wet mud.</title>
        <authorList>
            <person name="Kim D.U."/>
            <person name="Kim K.W."/>
            <person name="Kang M.S."/>
            <person name="Kim J.Y."/>
            <person name="Jang J.H."/>
            <person name="Kim M.K."/>
        </authorList>
    </citation>
    <scope>NUCLEOTIDE SEQUENCE [LARGE SCALE GENOMIC DNA]</scope>
    <source>
        <strain evidence="3 4">KCTC 52873</strain>
    </source>
</reference>
<name>A0A7G7GAU5_9BACT</name>
<feature type="chain" id="PRO_5028823150" evidence="1">
    <location>
        <begin position="23"/>
        <end position="118"/>
    </location>
</feature>
<dbReference type="Proteomes" id="UP000515237">
    <property type="component" value="Chromosome"/>
</dbReference>
<dbReference type="GO" id="GO:0046872">
    <property type="term" value="F:metal ion binding"/>
    <property type="evidence" value="ECO:0007669"/>
    <property type="project" value="InterPro"/>
</dbReference>
<evidence type="ECO:0000256" key="1">
    <source>
        <dbReference type="SAM" id="SignalP"/>
    </source>
</evidence>
<dbReference type="InterPro" id="IPR036163">
    <property type="entry name" value="HMA_dom_sf"/>
</dbReference>
<dbReference type="SUPFAM" id="SSF55008">
    <property type="entry name" value="HMA, heavy metal-associated domain"/>
    <property type="match status" value="1"/>
</dbReference>
<feature type="domain" description="HMA" evidence="2">
    <location>
        <begin position="26"/>
        <end position="93"/>
    </location>
</feature>